<name>A0ABX7R7B0_9GAMM</name>
<feature type="domain" description="SnoaL-like" evidence="1">
    <location>
        <begin position="1"/>
        <end position="120"/>
    </location>
</feature>
<dbReference type="Gene3D" id="3.10.450.50">
    <property type="match status" value="1"/>
</dbReference>
<dbReference type="InterPro" id="IPR046860">
    <property type="entry name" value="SnoaL_5"/>
</dbReference>
<dbReference type="SUPFAM" id="SSF54427">
    <property type="entry name" value="NTF2-like"/>
    <property type="match status" value="1"/>
</dbReference>
<organism evidence="2 3">
    <name type="scientific">Lysobacter arenosi</name>
    <dbReference type="NCBI Taxonomy" id="2795387"/>
    <lineage>
        <taxon>Bacteria</taxon>
        <taxon>Pseudomonadati</taxon>
        <taxon>Pseudomonadota</taxon>
        <taxon>Gammaproteobacteria</taxon>
        <taxon>Lysobacterales</taxon>
        <taxon>Lysobacteraceae</taxon>
        <taxon>Lysobacter</taxon>
    </lineage>
</organism>
<accession>A0ABX7R7B0</accession>
<dbReference type="Proteomes" id="UP000663400">
    <property type="component" value="Chromosome"/>
</dbReference>
<dbReference type="InterPro" id="IPR032710">
    <property type="entry name" value="NTF2-like_dom_sf"/>
</dbReference>
<keyword evidence="3" id="KW-1185">Reference proteome</keyword>
<evidence type="ECO:0000313" key="3">
    <source>
        <dbReference type="Proteomes" id="UP000663400"/>
    </source>
</evidence>
<protein>
    <submittedName>
        <fullName evidence="2">Nuclear transport factor 2 family protein</fullName>
    </submittedName>
</protein>
<gene>
    <name evidence="2" type="ORF">HIV01_012400</name>
</gene>
<evidence type="ECO:0000259" key="1">
    <source>
        <dbReference type="Pfam" id="PF20409"/>
    </source>
</evidence>
<dbReference type="EMBL" id="CP071517">
    <property type="protein sequence ID" value="QSX74017.1"/>
    <property type="molecule type" value="Genomic_DNA"/>
</dbReference>
<dbReference type="RefSeq" id="WP_200607538.1">
    <property type="nucleotide sequence ID" value="NZ_CP071517.1"/>
</dbReference>
<dbReference type="Pfam" id="PF20409">
    <property type="entry name" value="SnoaL_5"/>
    <property type="match status" value="1"/>
</dbReference>
<reference evidence="2 3" key="1">
    <citation type="submission" date="2021-02" db="EMBL/GenBank/DDBJ databases">
        <title>Lysobacter arenosi sp. nov., isolated from soil of gangwondo yeongwol, south Korea.</title>
        <authorList>
            <person name="Kim K.R."/>
            <person name="Kim K.H."/>
            <person name="Jeon C.O."/>
        </authorList>
    </citation>
    <scope>NUCLEOTIDE SEQUENCE [LARGE SCALE GENOMIC DNA]</scope>
    <source>
        <strain evidence="2 3">R7</strain>
    </source>
</reference>
<sequence>MKTEQVAARLVELCRAGKFEEAQSELYADDAVSLEPEGSPQGAGGNVKGLAAIRAKSHQFHDSVEAFHGVTCTDPVVAGGWFSIVMGVDATYKGAGRIAMSEICVYQVRDGKIVHEQFFYDVEAPAA</sequence>
<proteinExistence type="predicted"/>
<evidence type="ECO:0000313" key="2">
    <source>
        <dbReference type="EMBL" id="QSX74017.1"/>
    </source>
</evidence>